<dbReference type="AlphaFoldDB" id="E5A236"/>
<name>E5A236_LEPMJ</name>
<accession>E5A236</accession>
<dbReference type="EMBL" id="FP929132">
    <property type="protein sequence ID" value="CBX97753.1"/>
    <property type="molecule type" value="Genomic_DNA"/>
</dbReference>
<keyword evidence="2" id="KW-1185">Reference proteome</keyword>
<proteinExistence type="predicted"/>
<dbReference type="InParanoid" id="E5A236"/>
<gene>
    <name evidence="1" type="ORF">LEMA_P091620.1</name>
</gene>
<evidence type="ECO:0000313" key="2">
    <source>
        <dbReference type="Proteomes" id="UP000002668"/>
    </source>
</evidence>
<organism evidence="2">
    <name type="scientific">Leptosphaeria maculans (strain JN3 / isolate v23.1.3 / race Av1-4-5-6-7-8)</name>
    <name type="common">Blackleg fungus</name>
    <name type="synonym">Phoma lingam</name>
    <dbReference type="NCBI Taxonomy" id="985895"/>
    <lineage>
        <taxon>Eukaryota</taxon>
        <taxon>Fungi</taxon>
        <taxon>Dikarya</taxon>
        <taxon>Ascomycota</taxon>
        <taxon>Pezizomycotina</taxon>
        <taxon>Dothideomycetes</taxon>
        <taxon>Pleosporomycetidae</taxon>
        <taxon>Pleosporales</taxon>
        <taxon>Pleosporineae</taxon>
        <taxon>Leptosphaeriaceae</taxon>
        <taxon>Plenodomus</taxon>
        <taxon>Plenodomus lingam/Leptosphaeria maculans species complex</taxon>
    </lineage>
</organism>
<dbReference type="Proteomes" id="UP000002668">
    <property type="component" value="Genome"/>
</dbReference>
<sequence length="112" mass="12341">MTVPDTETNDTCWTQPLIMQYPNPSVSRGLHWFRWALPQVQVRANQPRHVEPPTSNTKLLNSLPAPLMDQQPAAIILNGTPDAPMPPNPYLTLAPGDLQRAASCFTLAATQV</sequence>
<reference evidence="2" key="1">
    <citation type="journal article" date="2011" name="Nat. Commun.">
        <title>Effector diversification within compartments of the Leptosphaeria maculans genome affected by Repeat-Induced Point mutations.</title>
        <authorList>
            <person name="Rouxel T."/>
            <person name="Grandaubert J."/>
            <person name="Hane J.K."/>
            <person name="Hoede C."/>
            <person name="van de Wouw A.P."/>
            <person name="Couloux A."/>
            <person name="Dominguez V."/>
            <person name="Anthouard V."/>
            <person name="Bally P."/>
            <person name="Bourras S."/>
            <person name="Cozijnsen A.J."/>
            <person name="Ciuffetti L.M."/>
            <person name="Degrave A."/>
            <person name="Dilmaghani A."/>
            <person name="Duret L."/>
            <person name="Fudal I."/>
            <person name="Goodwin S.B."/>
            <person name="Gout L."/>
            <person name="Glaser N."/>
            <person name="Linglin J."/>
            <person name="Kema G.H.J."/>
            <person name="Lapalu N."/>
            <person name="Lawrence C.B."/>
            <person name="May K."/>
            <person name="Meyer M."/>
            <person name="Ollivier B."/>
            <person name="Poulain J."/>
            <person name="Schoch C.L."/>
            <person name="Simon A."/>
            <person name="Spatafora J.W."/>
            <person name="Stachowiak A."/>
            <person name="Turgeon B.G."/>
            <person name="Tyler B.M."/>
            <person name="Vincent D."/>
            <person name="Weissenbach J."/>
            <person name="Amselem J."/>
            <person name="Quesneville H."/>
            <person name="Oliver R.P."/>
            <person name="Wincker P."/>
            <person name="Balesdent M.-H."/>
            <person name="Howlett B.J."/>
        </authorList>
    </citation>
    <scope>NUCLEOTIDE SEQUENCE [LARGE SCALE GENOMIC DNA]</scope>
    <source>
        <strain evidence="2">JN3 / isolate v23.1.3 / race Av1-4-5-6-7-8</strain>
    </source>
</reference>
<protein>
    <submittedName>
        <fullName evidence="1">Predicted protein</fullName>
    </submittedName>
</protein>
<evidence type="ECO:0000313" key="1">
    <source>
        <dbReference type="EMBL" id="CBX97753.1"/>
    </source>
</evidence>
<dbReference type="HOGENOM" id="CLU_2146325_0_0_1"/>
<dbReference type="VEuPathDB" id="FungiDB:LEMA_P091620.1"/>